<evidence type="ECO:0000313" key="1">
    <source>
        <dbReference type="EMBL" id="DAF59306.1"/>
    </source>
</evidence>
<accession>A0A8S5T975</accession>
<name>A0A8S5T975_9CAUD</name>
<organism evidence="1">
    <name type="scientific">Siphoviridae sp. ctj6w2</name>
    <dbReference type="NCBI Taxonomy" id="2827919"/>
    <lineage>
        <taxon>Viruses</taxon>
        <taxon>Duplodnaviria</taxon>
        <taxon>Heunggongvirae</taxon>
        <taxon>Uroviricota</taxon>
        <taxon>Caudoviricetes</taxon>
    </lineage>
</organism>
<proteinExistence type="predicted"/>
<dbReference type="EMBL" id="BK032767">
    <property type="protein sequence ID" value="DAF59306.1"/>
    <property type="molecule type" value="Genomic_DNA"/>
</dbReference>
<protein>
    <submittedName>
        <fullName evidence="1">Uncharacterized protein</fullName>
    </submittedName>
</protein>
<reference evidence="1" key="1">
    <citation type="journal article" date="2021" name="Proc. Natl. Acad. Sci. U.S.A.">
        <title>A Catalog of Tens of Thousands of Viruses from Human Metagenomes Reveals Hidden Associations with Chronic Diseases.</title>
        <authorList>
            <person name="Tisza M.J."/>
            <person name="Buck C.B."/>
        </authorList>
    </citation>
    <scope>NUCLEOTIDE SEQUENCE</scope>
    <source>
        <strain evidence="1">Ctj6w2</strain>
    </source>
</reference>
<sequence length="37" mass="4806">MFLVGFFNFHYFLHKRYWSKRVANLHTSKRRFYTYDQ</sequence>